<dbReference type="Proteomes" id="UP000053989">
    <property type="component" value="Unassembled WGS sequence"/>
</dbReference>
<dbReference type="AlphaFoldDB" id="A0A0C3D650"/>
<feature type="region of interest" description="Disordered" evidence="1">
    <location>
        <begin position="108"/>
        <end position="134"/>
    </location>
</feature>
<dbReference type="InParanoid" id="A0A0C3D650"/>
<dbReference type="HOGENOM" id="CLU_1907548_0_0_1"/>
<name>A0A0C3D650_9AGAM</name>
<feature type="compositionally biased region" description="Acidic residues" evidence="1">
    <location>
        <begin position="44"/>
        <end position="58"/>
    </location>
</feature>
<feature type="compositionally biased region" description="Acidic residues" evidence="1">
    <location>
        <begin position="110"/>
        <end position="134"/>
    </location>
</feature>
<protein>
    <submittedName>
        <fullName evidence="2">Uncharacterized protein</fullName>
    </submittedName>
</protein>
<organism evidence="2 3">
    <name type="scientific">Scleroderma citrinum Foug A</name>
    <dbReference type="NCBI Taxonomy" id="1036808"/>
    <lineage>
        <taxon>Eukaryota</taxon>
        <taxon>Fungi</taxon>
        <taxon>Dikarya</taxon>
        <taxon>Basidiomycota</taxon>
        <taxon>Agaricomycotina</taxon>
        <taxon>Agaricomycetes</taxon>
        <taxon>Agaricomycetidae</taxon>
        <taxon>Boletales</taxon>
        <taxon>Sclerodermatineae</taxon>
        <taxon>Sclerodermataceae</taxon>
        <taxon>Scleroderma</taxon>
    </lineage>
</organism>
<evidence type="ECO:0000313" key="3">
    <source>
        <dbReference type="Proteomes" id="UP000053989"/>
    </source>
</evidence>
<evidence type="ECO:0000256" key="1">
    <source>
        <dbReference type="SAM" id="MobiDB-lite"/>
    </source>
</evidence>
<dbReference type="OrthoDB" id="2693427at2759"/>
<accession>A0A0C3D650</accession>
<keyword evidence="3" id="KW-1185">Reference proteome</keyword>
<feature type="compositionally biased region" description="Acidic residues" evidence="1">
    <location>
        <begin position="66"/>
        <end position="78"/>
    </location>
</feature>
<dbReference type="EMBL" id="KN822120">
    <property type="protein sequence ID" value="KIM56240.1"/>
    <property type="molecule type" value="Genomic_DNA"/>
</dbReference>
<sequence length="134" mass="15059">MFMRYRGGGVGHKSICEATRCLLDDCDKLNSQPFTLQGNHESPFAEDAEDSGNDDILMDESRDPEEGGSDEDEVEMDNIDLEHVPQLIDDKLKDKMDKYGYNGLDQVLDNVEEDAEMPNDEDTLAPEDLEDADL</sequence>
<dbReference type="STRING" id="1036808.A0A0C3D650"/>
<evidence type="ECO:0000313" key="2">
    <source>
        <dbReference type="EMBL" id="KIM56240.1"/>
    </source>
</evidence>
<feature type="region of interest" description="Disordered" evidence="1">
    <location>
        <begin position="32"/>
        <end position="78"/>
    </location>
</feature>
<reference evidence="2 3" key="1">
    <citation type="submission" date="2014-04" db="EMBL/GenBank/DDBJ databases">
        <authorList>
            <consortium name="DOE Joint Genome Institute"/>
            <person name="Kuo A."/>
            <person name="Kohler A."/>
            <person name="Nagy L.G."/>
            <person name="Floudas D."/>
            <person name="Copeland A."/>
            <person name="Barry K.W."/>
            <person name="Cichocki N."/>
            <person name="Veneault-Fourrey C."/>
            <person name="LaButti K."/>
            <person name="Lindquist E.A."/>
            <person name="Lipzen A."/>
            <person name="Lundell T."/>
            <person name="Morin E."/>
            <person name="Murat C."/>
            <person name="Sun H."/>
            <person name="Tunlid A."/>
            <person name="Henrissat B."/>
            <person name="Grigoriev I.V."/>
            <person name="Hibbett D.S."/>
            <person name="Martin F."/>
            <person name="Nordberg H.P."/>
            <person name="Cantor M.N."/>
            <person name="Hua S.X."/>
        </authorList>
    </citation>
    <scope>NUCLEOTIDE SEQUENCE [LARGE SCALE GENOMIC DNA]</scope>
    <source>
        <strain evidence="2 3">Foug A</strain>
    </source>
</reference>
<gene>
    <name evidence="2" type="ORF">SCLCIDRAFT_1147209</name>
</gene>
<reference evidence="3" key="2">
    <citation type="submission" date="2015-01" db="EMBL/GenBank/DDBJ databases">
        <title>Evolutionary Origins and Diversification of the Mycorrhizal Mutualists.</title>
        <authorList>
            <consortium name="DOE Joint Genome Institute"/>
            <consortium name="Mycorrhizal Genomics Consortium"/>
            <person name="Kohler A."/>
            <person name="Kuo A."/>
            <person name="Nagy L.G."/>
            <person name="Floudas D."/>
            <person name="Copeland A."/>
            <person name="Barry K.W."/>
            <person name="Cichocki N."/>
            <person name="Veneault-Fourrey C."/>
            <person name="LaButti K."/>
            <person name="Lindquist E.A."/>
            <person name="Lipzen A."/>
            <person name="Lundell T."/>
            <person name="Morin E."/>
            <person name="Murat C."/>
            <person name="Riley R."/>
            <person name="Ohm R."/>
            <person name="Sun H."/>
            <person name="Tunlid A."/>
            <person name="Henrissat B."/>
            <person name="Grigoriev I.V."/>
            <person name="Hibbett D.S."/>
            <person name="Martin F."/>
        </authorList>
    </citation>
    <scope>NUCLEOTIDE SEQUENCE [LARGE SCALE GENOMIC DNA]</scope>
    <source>
        <strain evidence="3">Foug A</strain>
    </source>
</reference>
<proteinExistence type="predicted"/>